<comment type="caution">
    <text evidence="1">The sequence shown here is derived from an EMBL/GenBank/DDBJ whole genome shotgun (WGS) entry which is preliminary data.</text>
</comment>
<evidence type="ECO:0000313" key="2">
    <source>
        <dbReference type="Proteomes" id="UP001321018"/>
    </source>
</evidence>
<protein>
    <submittedName>
        <fullName evidence="1">Uncharacterized protein</fullName>
    </submittedName>
</protein>
<sequence>MPRTQTHQPPTELVFGAPVIVRHDDGETIVEVQTQSGLRELKRFSDT</sequence>
<dbReference type="RefSeq" id="WP_338005298.1">
    <property type="nucleotide sequence ID" value="NZ_JAOPKA010000015.1"/>
</dbReference>
<dbReference type="Proteomes" id="UP001321018">
    <property type="component" value="Unassembled WGS sequence"/>
</dbReference>
<dbReference type="AlphaFoldDB" id="A0AAP3E3J2"/>
<evidence type="ECO:0000313" key="1">
    <source>
        <dbReference type="EMBL" id="MCU4743480.1"/>
    </source>
</evidence>
<reference evidence="1" key="1">
    <citation type="submission" date="2022-09" db="EMBL/GenBank/DDBJ databases">
        <title>Enrichment on poylsaccharides allowed isolation of novel metabolic and taxonomic groups of Haloarchaea.</title>
        <authorList>
            <person name="Sorokin D.Y."/>
            <person name="Elcheninov A.G."/>
            <person name="Khizhniak T.V."/>
            <person name="Kolganova T.V."/>
            <person name="Kublanov I.V."/>
        </authorList>
    </citation>
    <scope>NUCLEOTIDE SEQUENCE</scope>
    <source>
        <strain evidence="1">AArc-xg1-1</strain>
    </source>
</reference>
<gene>
    <name evidence="1" type="ORF">OB960_19010</name>
</gene>
<name>A0AAP3E3J2_9EURY</name>
<proteinExistence type="predicted"/>
<dbReference type="EMBL" id="JAOPKA010000015">
    <property type="protein sequence ID" value="MCU4743480.1"/>
    <property type="molecule type" value="Genomic_DNA"/>
</dbReference>
<organism evidence="1 2">
    <name type="scientific">Natronoglomus mannanivorans</name>
    <dbReference type="NCBI Taxonomy" id="2979990"/>
    <lineage>
        <taxon>Archaea</taxon>
        <taxon>Methanobacteriati</taxon>
        <taxon>Methanobacteriota</taxon>
        <taxon>Stenosarchaea group</taxon>
        <taxon>Halobacteria</taxon>
        <taxon>Halobacteriales</taxon>
        <taxon>Natrialbaceae</taxon>
        <taxon>Natronoglomus</taxon>
    </lineage>
</organism>
<accession>A0AAP3E3J2</accession>